<dbReference type="Proteomes" id="UP000295531">
    <property type="component" value="Unassembled WGS sequence"/>
</dbReference>
<evidence type="ECO:0000256" key="1">
    <source>
        <dbReference type="SAM" id="MobiDB-lite"/>
    </source>
</evidence>
<dbReference type="EMBL" id="SNXI01000013">
    <property type="protein sequence ID" value="TDP31246.1"/>
    <property type="molecule type" value="Genomic_DNA"/>
</dbReference>
<sequence>MSKTRIAITAMVAGSVGYWLGISQSQMAGSVDSPMPTQFRSDAVETPELDVNQPTINQRQAVNTTEKPKRESSDNTAEVIGKHPFHFPGIYAQIARENSYYPKIVDRFASENGVSSWGISREGAISDLMQSDTLMNIDVEYLQCRLKTCLMRGVAESKDIAYQVYENYSKIQQWGYHFSGKEDEAGNYHFYVITHRQDD</sequence>
<dbReference type="RefSeq" id="WP_133540142.1">
    <property type="nucleotide sequence ID" value="NZ_SNXI01000013.1"/>
</dbReference>
<gene>
    <name evidence="2" type="ORF">DEU29_11315</name>
</gene>
<organism evidence="2 3">
    <name type="scientific">Idiomarina aquatica</name>
    <dbReference type="NCBI Taxonomy" id="1327752"/>
    <lineage>
        <taxon>Bacteria</taxon>
        <taxon>Pseudomonadati</taxon>
        <taxon>Pseudomonadota</taxon>
        <taxon>Gammaproteobacteria</taxon>
        <taxon>Alteromonadales</taxon>
        <taxon>Idiomarinaceae</taxon>
        <taxon>Idiomarina</taxon>
    </lineage>
</organism>
<protein>
    <submittedName>
        <fullName evidence="2">Uncharacterized protein</fullName>
    </submittedName>
</protein>
<accession>A0A4R6P223</accession>
<comment type="caution">
    <text evidence="2">The sequence shown here is derived from an EMBL/GenBank/DDBJ whole genome shotgun (WGS) entry which is preliminary data.</text>
</comment>
<dbReference type="AlphaFoldDB" id="A0A4R6P223"/>
<keyword evidence="3" id="KW-1185">Reference proteome</keyword>
<feature type="region of interest" description="Disordered" evidence="1">
    <location>
        <begin position="58"/>
        <end position="77"/>
    </location>
</feature>
<evidence type="ECO:0000313" key="3">
    <source>
        <dbReference type="Proteomes" id="UP000295531"/>
    </source>
</evidence>
<name>A0A4R6P223_9GAMM</name>
<proteinExistence type="predicted"/>
<reference evidence="2 3" key="1">
    <citation type="submission" date="2019-03" db="EMBL/GenBank/DDBJ databases">
        <title>Freshwater and sediment microbial communities from various areas in North America, analyzing microbe dynamics in response to fracking.</title>
        <authorList>
            <person name="Lamendella R."/>
        </authorList>
    </citation>
    <scope>NUCLEOTIDE SEQUENCE [LARGE SCALE GENOMIC DNA]</scope>
    <source>
        <strain evidence="2 3">18_TX</strain>
    </source>
</reference>
<dbReference type="OrthoDB" id="9909235at2"/>
<evidence type="ECO:0000313" key="2">
    <source>
        <dbReference type="EMBL" id="TDP31246.1"/>
    </source>
</evidence>